<dbReference type="FunFam" id="2.10.25.10:FF:000185">
    <property type="entry name" value="basement membrane-specific heparan sulfate proteoglycan core protein-like"/>
    <property type="match status" value="1"/>
</dbReference>
<evidence type="ECO:0000256" key="3">
    <source>
        <dbReference type="ARBA" id="ARBA00022729"/>
    </source>
</evidence>
<keyword evidence="6" id="KW-0325">Glycoprotein</keyword>
<feature type="domain" description="EGF-like" evidence="9">
    <location>
        <begin position="217"/>
        <end position="234"/>
    </location>
</feature>
<dbReference type="GO" id="GO:0045217">
    <property type="term" value="P:cell-cell junction maintenance"/>
    <property type="evidence" value="ECO:0007669"/>
    <property type="project" value="TreeGrafter"/>
</dbReference>
<dbReference type="CDD" id="cd00054">
    <property type="entry name" value="EGF_CA"/>
    <property type="match status" value="2"/>
</dbReference>
<feature type="domain" description="SRCR" evidence="10">
    <location>
        <begin position="42"/>
        <end position="137"/>
    </location>
</feature>
<dbReference type="Pfam" id="PF00530">
    <property type="entry name" value="SRCR"/>
    <property type="match status" value="1"/>
</dbReference>
<evidence type="ECO:0000256" key="7">
    <source>
        <dbReference type="PROSITE-ProRule" id="PRU00076"/>
    </source>
</evidence>
<feature type="disulfide bond" evidence="7">
    <location>
        <begin position="206"/>
        <end position="215"/>
    </location>
</feature>
<evidence type="ECO:0000256" key="4">
    <source>
        <dbReference type="ARBA" id="ARBA00022737"/>
    </source>
</evidence>
<dbReference type="RefSeq" id="XP_031559044.1">
    <property type="nucleotide sequence ID" value="XM_031703184.1"/>
</dbReference>
<evidence type="ECO:0000256" key="5">
    <source>
        <dbReference type="ARBA" id="ARBA00023157"/>
    </source>
</evidence>
<feature type="non-terminal residue" evidence="12">
    <location>
        <position position="234"/>
    </location>
</feature>
<dbReference type="PROSITE" id="PS01186">
    <property type="entry name" value="EGF_2"/>
    <property type="match status" value="3"/>
</dbReference>
<name>A0A6P8HRN9_ACTTE</name>
<keyword evidence="11" id="KW-1185">Reference proteome</keyword>
<evidence type="ECO:0000313" key="12">
    <source>
        <dbReference type="RefSeq" id="XP_031559044.1"/>
    </source>
</evidence>
<dbReference type="PROSITE" id="PS00022">
    <property type="entry name" value="EGF_1"/>
    <property type="match status" value="3"/>
</dbReference>
<dbReference type="SMART" id="SM00202">
    <property type="entry name" value="SR"/>
    <property type="match status" value="1"/>
</dbReference>
<dbReference type="SMART" id="SM00179">
    <property type="entry name" value="EGF_CA"/>
    <property type="match status" value="3"/>
</dbReference>
<feature type="domain" description="EGF-like" evidence="9">
    <location>
        <begin position="1"/>
        <end position="38"/>
    </location>
</feature>
<evidence type="ECO:0000256" key="1">
    <source>
        <dbReference type="ARBA" id="ARBA00006373"/>
    </source>
</evidence>
<dbReference type="OrthoDB" id="5944938at2759"/>
<keyword evidence="5 8" id="KW-1015">Disulfide bond</keyword>
<dbReference type="FunFam" id="3.10.250.10:FF:000011">
    <property type="entry name" value="Scavenger receptor class A member 5"/>
    <property type="match status" value="1"/>
</dbReference>
<evidence type="ECO:0000256" key="2">
    <source>
        <dbReference type="ARBA" id="ARBA00022536"/>
    </source>
</evidence>
<dbReference type="Gene3D" id="2.10.25.10">
    <property type="entry name" value="Laminin"/>
    <property type="match status" value="3"/>
</dbReference>
<keyword evidence="2 7" id="KW-0245">EGF-like domain</keyword>
<evidence type="ECO:0000256" key="8">
    <source>
        <dbReference type="PROSITE-ProRule" id="PRU00196"/>
    </source>
</evidence>
<feature type="domain" description="EGF-like" evidence="9">
    <location>
        <begin position="179"/>
        <end position="216"/>
    </location>
</feature>
<evidence type="ECO:0000259" key="9">
    <source>
        <dbReference type="PROSITE" id="PS50026"/>
    </source>
</evidence>
<dbReference type="PRINTS" id="PR00010">
    <property type="entry name" value="EGFBLOOD"/>
</dbReference>
<dbReference type="PANTHER" id="PTHR47653:SF1">
    <property type="entry name" value="DELETED IN MALIGNANT BRAIN TUMORS 1 PROTEIN"/>
    <property type="match status" value="1"/>
</dbReference>
<dbReference type="GO" id="GO:0005509">
    <property type="term" value="F:calcium ion binding"/>
    <property type="evidence" value="ECO:0007669"/>
    <property type="project" value="InterPro"/>
</dbReference>
<protein>
    <submittedName>
        <fullName evidence="12">Delta-like protein C</fullName>
    </submittedName>
</protein>
<dbReference type="PROSITE" id="PS50287">
    <property type="entry name" value="SRCR_2"/>
    <property type="match status" value="1"/>
</dbReference>
<dbReference type="Proteomes" id="UP000515163">
    <property type="component" value="Unplaced"/>
</dbReference>
<feature type="disulfide bond" evidence="7">
    <location>
        <begin position="28"/>
        <end position="37"/>
    </location>
</feature>
<feature type="domain" description="EGF-like" evidence="9">
    <location>
        <begin position="140"/>
        <end position="178"/>
    </location>
</feature>
<dbReference type="PANTHER" id="PTHR47653">
    <property type="entry name" value="PROTEIN BARK BEETLE"/>
    <property type="match status" value="1"/>
</dbReference>
<dbReference type="GO" id="GO:0071944">
    <property type="term" value="C:cell periphery"/>
    <property type="evidence" value="ECO:0007669"/>
    <property type="project" value="UniProtKB-ARBA"/>
</dbReference>
<dbReference type="InterPro" id="IPR001881">
    <property type="entry name" value="EGF-like_Ca-bd_dom"/>
</dbReference>
<dbReference type="InParanoid" id="A0A6P8HRN9"/>
<comment type="caution">
    <text evidence="8">Lacks conserved residue(s) required for the propagation of feature annotation.</text>
</comment>
<dbReference type="SUPFAM" id="SSF57196">
    <property type="entry name" value="EGF/Laminin"/>
    <property type="match status" value="3"/>
</dbReference>
<keyword evidence="3" id="KW-0732">Signal</keyword>
<keyword evidence="4" id="KW-0677">Repeat</keyword>
<dbReference type="FunFam" id="2.10.25.10:FF:000173">
    <property type="entry name" value="Neurogenic locus notch protein 2"/>
    <property type="match status" value="2"/>
</dbReference>
<dbReference type="InterPro" id="IPR053243">
    <property type="entry name" value="SJ_maturation_regulator"/>
</dbReference>
<dbReference type="Gene3D" id="3.10.250.10">
    <property type="entry name" value="SRCR-like domain"/>
    <property type="match status" value="1"/>
</dbReference>
<gene>
    <name evidence="12" type="primary">LOC116295390</name>
</gene>
<evidence type="ECO:0000313" key="11">
    <source>
        <dbReference type="Proteomes" id="UP000515163"/>
    </source>
</evidence>
<dbReference type="PROSITE" id="PS50026">
    <property type="entry name" value="EGF_3"/>
    <property type="match status" value="4"/>
</dbReference>
<dbReference type="Pfam" id="PF00008">
    <property type="entry name" value="EGF"/>
    <property type="match status" value="3"/>
</dbReference>
<dbReference type="AlphaFoldDB" id="A0A6P8HRN9"/>
<dbReference type="SUPFAM" id="SSF56487">
    <property type="entry name" value="SRCR-like"/>
    <property type="match status" value="1"/>
</dbReference>
<organism evidence="11 12">
    <name type="scientific">Actinia tenebrosa</name>
    <name type="common">Australian red waratah sea anemone</name>
    <dbReference type="NCBI Taxonomy" id="6105"/>
    <lineage>
        <taxon>Eukaryota</taxon>
        <taxon>Metazoa</taxon>
        <taxon>Cnidaria</taxon>
        <taxon>Anthozoa</taxon>
        <taxon>Hexacorallia</taxon>
        <taxon>Actiniaria</taxon>
        <taxon>Actiniidae</taxon>
        <taxon>Actinia</taxon>
    </lineage>
</organism>
<sequence length="234" mass="25289">MYPCNSRNPCRNNGTCSNGCNGRYYCSCPNGYSGSHCEIGEVRIQGGGSSGRLQVLHDGQWGTVCDDYWSMTNTHVVCRQLGFDDALSYHISGGGTGPIWLDNVQCSGSESAIHQCIHNGWGNSNCGHGEDVFVSCYRDDMYPCNSRNPCRNNGTCNNGNNGTYTCSCPFGYTGQECQTYMSCSSSPCRNGGTCFNGNNSTYTCSCPSGYTGQQCQTYMPCNSNPCRNGGTCYN</sequence>
<dbReference type="KEGG" id="aten:116295390"/>
<dbReference type="InterPro" id="IPR000742">
    <property type="entry name" value="EGF"/>
</dbReference>
<dbReference type="InterPro" id="IPR001190">
    <property type="entry name" value="SRCR"/>
</dbReference>
<proteinExistence type="inferred from homology"/>
<evidence type="ECO:0000256" key="6">
    <source>
        <dbReference type="ARBA" id="ARBA00023180"/>
    </source>
</evidence>
<accession>A0A6P8HRN9</accession>
<feature type="disulfide bond" evidence="7">
    <location>
        <begin position="168"/>
        <end position="177"/>
    </location>
</feature>
<dbReference type="SMART" id="SM00181">
    <property type="entry name" value="EGF"/>
    <property type="match status" value="3"/>
</dbReference>
<dbReference type="PRINTS" id="PR00258">
    <property type="entry name" value="SPERACTRCPTR"/>
</dbReference>
<feature type="disulfide bond" evidence="8">
    <location>
        <begin position="106"/>
        <end position="116"/>
    </location>
</feature>
<evidence type="ECO:0000259" key="10">
    <source>
        <dbReference type="PROSITE" id="PS50287"/>
    </source>
</evidence>
<dbReference type="GeneID" id="116295390"/>
<reference evidence="12" key="1">
    <citation type="submission" date="2025-08" db="UniProtKB">
        <authorList>
            <consortium name="RefSeq"/>
        </authorList>
    </citation>
    <scope>IDENTIFICATION</scope>
    <source>
        <tissue evidence="12">Tentacle</tissue>
    </source>
</reference>
<comment type="similarity">
    <text evidence="1">Belongs to the EGF domain peptide family.</text>
</comment>
<dbReference type="InterPro" id="IPR036772">
    <property type="entry name" value="SRCR-like_dom_sf"/>
</dbReference>
<dbReference type="GO" id="GO:0016020">
    <property type="term" value="C:membrane"/>
    <property type="evidence" value="ECO:0007669"/>
    <property type="project" value="InterPro"/>
</dbReference>